<keyword evidence="3" id="KW-0597">Phosphoprotein</keyword>
<dbReference type="InterPro" id="IPR000014">
    <property type="entry name" value="PAS"/>
</dbReference>
<dbReference type="PROSITE" id="PS50112">
    <property type="entry name" value="PAS"/>
    <property type="match status" value="2"/>
</dbReference>
<evidence type="ECO:0000313" key="11">
    <source>
        <dbReference type="Proteomes" id="UP000715781"/>
    </source>
</evidence>
<dbReference type="InterPro" id="IPR000700">
    <property type="entry name" value="PAS-assoc_C"/>
</dbReference>
<organism evidence="10 11">
    <name type="scientific">Mojavia pulchra JT2-VF2</name>
    <dbReference type="NCBI Taxonomy" id="287848"/>
    <lineage>
        <taxon>Bacteria</taxon>
        <taxon>Bacillati</taxon>
        <taxon>Cyanobacteriota</taxon>
        <taxon>Cyanophyceae</taxon>
        <taxon>Nostocales</taxon>
        <taxon>Nostocaceae</taxon>
    </lineage>
</organism>
<keyword evidence="4" id="KW-0808">Transferase</keyword>
<dbReference type="Pfam" id="PF02518">
    <property type="entry name" value="HATPase_c"/>
    <property type="match status" value="1"/>
</dbReference>
<dbReference type="Pfam" id="PF08447">
    <property type="entry name" value="PAS_3"/>
    <property type="match status" value="2"/>
</dbReference>
<dbReference type="InterPro" id="IPR005467">
    <property type="entry name" value="His_kinase_dom"/>
</dbReference>
<dbReference type="Pfam" id="PF13188">
    <property type="entry name" value="PAS_8"/>
    <property type="match status" value="1"/>
</dbReference>
<dbReference type="Proteomes" id="UP000715781">
    <property type="component" value="Unassembled WGS sequence"/>
</dbReference>
<dbReference type="InterPro" id="IPR036097">
    <property type="entry name" value="HisK_dim/P_sf"/>
</dbReference>
<protein>
    <recommendedName>
        <fullName evidence="2">histidine kinase</fullName>
        <ecNumber evidence="2">2.7.13.3</ecNumber>
    </recommendedName>
</protein>
<dbReference type="SMART" id="SM00387">
    <property type="entry name" value="HATPase_c"/>
    <property type="match status" value="1"/>
</dbReference>
<evidence type="ECO:0000256" key="1">
    <source>
        <dbReference type="ARBA" id="ARBA00000085"/>
    </source>
</evidence>
<proteinExistence type="predicted"/>
<dbReference type="SUPFAM" id="SSF55874">
    <property type="entry name" value="ATPase domain of HSP90 chaperone/DNA topoisomerase II/histidine kinase"/>
    <property type="match status" value="1"/>
</dbReference>
<dbReference type="PANTHER" id="PTHR43304">
    <property type="entry name" value="PHYTOCHROME-LIKE PROTEIN CPH1"/>
    <property type="match status" value="1"/>
</dbReference>
<dbReference type="PANTHER" id="PTHR43304:SF1">
    <property type="entry name" value="PAC DOMAIN-CONTAINING PROTEIN"/>
    <property type="match status" value="1"/>
</dbReference>
<dbReference type="PRINTS" id="PR00344">
    <property type="entry name" value="BCTRLSENSOR"/>
</dbReference>
<dbReference type="CDD" id="cd00082">
    <property type="entry name" value="HisKA"/>
    <property type="match status" value="1"/>
</dbReference>
<feature type="domain" description="PAS" evidence="8">
    <location>
        <begin position="314"/>
        <end position="384"/>
    </location>
</feature>
<dbReference type="SMART" id="SM00388">
    <property type="entry name" value="HisKA"/>
    <property type="match status" value="1"/>
</dbReference>
<comment type="caution">
    <text evidence="10">The sequence shown here is derived from an EMBL/GenBank/DDBJ whole genome shotgun (WGS) entry which is preliminary data.</text>
</comment>
<keyword evidence="5" id="KW-0418">Kinase</keyword>
<dbReference type="EC" id="2.7.13.3" evidence="2"/>
<dbReference type="InterPro" id="IPR003661">
    <property type="entry name" value="HisK_dim/P_dom"/>
</dbReference>
<evidence type="ECO:0000256" key="2">
    <source>
        <dbReference type="ARBA" id="ARBA00012438"/>
    </source>
</evidence>
<dbReference type="InterPro" id="IPR003594">
    <property type="entry name" value="HATPase_dom"/>
</dbReference>
<dbReference type="Pfam" id="PF00512">
    <property type="entry name" value="HisKA"/>
    <property type="match status" value="1"/>
</dbReference>
<feature type="domain" description="PAC" evidence="9">
    <location>
        <begin position="387"/>
        <end position="439"/>
    </location>
</feature>
<gene>
    <name evidence="10" type="ORF">KME32_07870</name>
</gene>
<keyword evidence="6" id="KW-0902">Two-component regulatory system</keyword>
<dbReference type="EMBL" id="JAHHHN010000003">
    <property type="protein sequence ID" value="MBW4561066.1"/>
    <property type="molecule type" value="Genomic_DNA"/>
</dbReference>
<dbReference type="AlphaFoldDB" id="A0A951PXZ2"/>
<evidence type="ECO:0000256" key="5">
    <source>
        <dbReference type="ARBA" id="ARBA00022777"/>
    </source>
</evidence>
<dbReference type="PROSITE" id="PS50109">
    <property type="entry name" value="HIS_KIN"/>
    <property type="match status" value="1"/>
</dbReference>
<dbReference type="InterPro" id="IPR001610">
    <property type="entry name" value="PAC"/>
</dbReference>
<evidence type="ECO:0000259" key="9">
    <source>
        <dbReference type="PROSITE" id="PS50113"/>
    </source>
</evidence>
<dbReference type="PROSITE" id="PS50113">
    <property type="entry name" value="PAC"/>
    <property type="match status" value="2"/>
</dbReference>
<dbReference type="NCBIfam" id="TIGR00229">
    <property type="entry name" value="sensory_box"/>
    <property type="match status" value="2"/>
</dbReference>
<dbReference type="CDD" id="cd00130">
    <property type="entry name" value="PAS"/>
    <property type="match status" value="2"/>
</dbReference>
<dbReference type="InterPro" id="IPR013655">
    <property type="entry name" value="PAS_fold_3"/>
</dbReference>
<dbReference type="InterPro" id="IPR004358">
    <property type="entry name" value="Sig_transdc_His_kin-like_C"/>
</dbReference>
<feature type="domain" description="PAS" evidence="8">
    <location>
        <begin position="440"/>
        <end position="510"/>
    </location>
</feature>
<dbReference type="Gene3D" id="3.30.565.10">
    <property type="entry name" value="Histidine kinase-like ATPase, C-terminal domain"/>
    <property type="match status" value="1"/>
</dbReference>
<accession>A0A951PXZ2</accession>
<dbReference type="SMART" id="SM00086">
    <property type="entry name" value="PAC"/>
    <property type="match status" value="2"/>
</dbReference>
<dbReference type="GO" id="GO:0000155">
    <property type="term" value="F:phosphorelay sensor kinase activity"/>
    <property type="evidence" value="ECO:0007669"/>
    <property type="project" value="InterPro"/>
</dbReference>
<dbReference type="InterPro" id="IPR052162">
    <property type="entry name" value="Sensor_kinase/Photoreceptor"/>
</dbReference>
<evidence type="ECO:0000256" key="6">
    <source>
        <dbReference type="ARBA" id="ARBA00023012"/>
    </source>
</evidence>
<dbReference type="SMART" id="SM00091">
    <property type="entry name" value="PAS"/>
    <property type="match status" value="4"/>
</dbReference>
<dbReference type="Pfam" id="PF08448">
    <property type="entry name" value="PAS_4"/>
    <property type="match status" value="1"/>
</dbReference>
<feature type="domain" description="Histidine kinase" evidence="7">
    <location>
        <begin position="604"/>
        <end position="815"/>
    </location>
</feature>
<dbReference type="InterPro" id="IPR013656">
    <property type="entry name" value="PAS_4"/>
</dbReference>
<comment type="catalytic activity">
    <reaction evidence="1">
        <text>ATP + protein L-histidine = ADP + protein N-phospho-L-histidine.</text>
        <dbReference type="EC" id="2.7.13.3"/>
    </reaction>
</comment>
<name>A0A951PXZ2_9NOST</name>
<dbReference type="FunFam" id="3.30.450.20:FF:000099">
    <property type="entry name" value="Sensory box sensor histidine kinase"/>
    <property type="match status" value="1"/>
</dbReference>
<evidence type="ECO:0000259" key="8">
    <source>
        <dbReference type="PROSITE" id="PS50112"/>
    </source>
</evidence>
<evidence type="ECO:0000256" key="4">
    <source>
        <dbReference type="ARBA" id="ARBA00022679"/>
    </source>
</evidence>
<evidence type="ECO:0000259" key="7">
    <source>
        <dbReference type="PROSITE" id="PS50109"/>
    </source>
</evidence>
<evidence type="ECO:0000256" key="3">
    <source>
        <dbReference type="ARBA" id="ARBA00022553"/>
    </source>
</evidence>
<evidence type="ECO:0000313" key="10">
    <source>
        <dbReference type="EMBL" id="MBW4561066.1"/>
    </source>
</evidence>
<reference evidence="10" key="1">
    <citation type="submission" date="2021-05" db="EMBL/GenBank/DDBJ databases">
        <authorList>
            <person name="Pietrasiak N."/>
            <person name="Ward R."/>
            <person name="Stajich J.E."/>
            <person name="Kurbessoian T."/>
        </authorList>
    </citation>
    <scope>NUCLEOTIDE SEQUENCE</scope>
    <source>
        <strain evidence="10">JT2-VF2</strain>
    </source>
</reference>
<sequence length="817" mass="91700">MDKFNPSKAAVGEKAPLDRAILYPSCEFMGLMELDGTLIDINQMALDFGGLTNVQVIGRPLWEAGWWRISQATQAQLQQAIAQATTGELVCSQVDILGVGNTTATLDFAIRPIKNTSGKIILLTFKGREITEGKITSDITNYLNVQEQFSVQLTAQLAATKQQIAKLSGRERAGLAQQEAANAYMQLDADIVNSMPLGLIVWYLEDPNDINSMRLITANPAASHLTGVTLSNYIGKYITECYPSKIIKNQVDIELYAKVALSGLGQEQQVYYCEQNTPCSFFNVRIFPLPNCCVGVAFDNITQPQVAGQALQESEQRWANLAKISPVGIFRTDLSGNYLYVNEQWCNITKIPLADALGKSWQTAIHPDDLKRIDSEAQDMVTDKKPFTGEFRFLHPDGEITWVFSRTVAETGDNGEVISYVGTITDITELKQAEQALRESEERFHTMADTAPVMIWMSGLDKLCNFFNQSWLDFTGRTMEQELGNGWTEGVHPEDLEHCLNTYLTAFENRQNFSMEYRLRRFDGEYRWVWDTGTPLFTTDGSFAGYIGSCIDISEQQAALHERKQAELALQQRAEELTRLNNILAQTTTILQKRNQELEQFAYVASHDLKAPLRAITSLSEWLEEDLADQLPEENQHQMRLLRGRVRRMEALINGLLEYSRIGRIDTELSLVNVGMLLNEVIESLQPPSTFRIEIAPGMPTILTKRVPLQQVFANLIGNAIEHHSRVDGIVKISVQDQGNSYEFSIADDGPGIPSEYHNKIFVIFQTLESRDRKENTGIGLAIVKKIIETEGGTITLESILGQGSTFRFTWPKQTDE</sequence>
<feature type="domain" description="PAC" evidence="9">
    <location>
        <begin position="513"/>
        <end position="565"/>
    </location>
</feature>
<dbReference type="InterPro" id="IPR036890">
    <property type="entry name" value="HATPase_C_sf"/>
</dbReference>
<dbReference type="Gene3D" id="1.10.287.130">
    <property type="match status" value="1"/>
</dbReference>
<reference evidence="10" key="2">
    <citation type="journal article" date="2022" name="Microbiol. Resour. Announc.">
        <title>Metagenome Sequencing to Explore Phylogenomics of Terrestrial Cyanobacteria.</title>
        <authorList>
            <person name="Ward R.D."/>
            <person name="Stajich J.E."/>
            <person name="Johansen J.R."/>
            <person name="Huntemann M."/>
            <person name="Clum A."/>
            <person name="Foster B."/>
            <person name="Foster B."/>
            <person name="Roux S."/>
            <person name="Palaniappan K."/>
            <person name="Varghese N."/>
            <person name="Mukherjee S."/>
            <person name="Reddy T.B.K."/>
            <person name="Daum C."/>
            <person name="Copeland A."/>
            <person name="Chen I.A."/>
            <person name="Ivanova N.N."/>
            <person name="Kyrpides N.C."/>
            <person name="Shapiro N."/>
            <person name="Eloe-Fadrosh E.A."/>
            <person name="Pietrasiak N."/>
        </authorList>
    </citation>
    <scope>NUCLEOTIDE SEQUENCE</scope>
    <source>
        <strain evidence="10">JT2-VF2</strain>
    </source>
</reference>
<dbReference type="SUPFAM" id="SSF55785">
    <property type="entry name" value="PYP-like sensor domain (PAS domain)"/>
    <property type="match status" value="3"/>
</dbReference>
<dbReference type="Gene3D" id="3.30.450.20">
    <property type="entry name" value="PAS domain"/>
    <property type="match status" value="4"/>
</dbReference>
<dbReference type="SUPFAM" id="SSF47384">
    <property type="entry name" value="Homodimeric domain of signal transducing histidine kinase"/>
    <property type="match status" value="1"/>
</dbReference>
<dbReference type="InterPro" id="IPR035965">
    <property type="entry name" value="PAS-like_dom_sf"/>
</dbReference>